<keyword evidence="3 6" id="KW-0812">Transmembrane</keyword>
<evidence type="ECO:0000256" key="5">
    <source>
        <dbReference type="ARBA" id="ARBA00023136"/>
    </source>
</evidence>
<evidence type="ECO:0000313" key="7">
    <source>
        <dbReference type="EMBL" id="PIY88914.1"/>
    </source>
</evidence>
<dbReference type="EMBL" id="PFLW01000062">
    <property type="protein sequence ID" value="PIY88914.1"/>
    <property type="molecule type" value="Genomic_DNA"/>
</dbReference>
<feature type="transmembrane region" description="Helical" evidence="6">
    <location>
        <begin position="6"/>
        <end position="25"/>
    </location>
</feature>
<feature type="transmembrane region" description="Helical" evidence="6">
    <location>
        <begin position="155"/>
        <end position="173"/>
    </location>
</feature>
<evidence type="ECO:0000256" key="4">
    <source>
        <dbReference type="ARBA" id="ARBA00022989"/>
    </source>
</evidence>
<dbReference type="Pfam" id="PF03706">
    <property type="entry name" value="LPG_synthase_TM"/>
    <property type="match status" value="1"/>
</dbReference>
<dbReference type="InterPro" id="IPR022791">
    <property type="entry name" value="L-PG_synthase/AglD"/>
</dbReference>
<organism evidence="7 8">
    <name type="scientific">Candidatus Nealsonbacteria bacterium CG_4_10_14_0_8_um_filter_37_14</name>
    <dbReference type="NCBI Taxonomy" id="1974684"/>
    <lineage>
        <taxon>Bacteria</taxon>
        <taxon>Candidatus Nealsoniibacteriota</taxon>
    </lineage>
</organism>
<evidence type="ECO:0000313" key="8">
    <source>
        <dbReference type="Proteomes" id="UP000230767"/>
    </source>
</evidence>
<evidence type="ECO:0000256" key="1">
    <source>
        <dbReference type="ARBA" id="ARBA00004651"/>
    </source>
</evidence>
<dbReference type="PANTHER" id="PTHR40277:SF1">
    <property type="entry name" value="BLL5419 PROTEIN"/>
    <property type="match status" value="1"/>
</dbReference>
<feature type="transmembrane region" description="Helical" evidence="6">
    <location>
        <begin position="32"/>
        <end position="60"/>
    </location>
</feature>
<name>A0A2M7R6J2_9BACT</name>
<feature type="transmembrane region" description="Helical" evidence="6">
    <location>
        <begin position="278"/>
        <end position="297"/>
    </location>
</feature>
<keyword evidence="2" id="KW-1003">Cell membrane</keyword>
<dbReference type="Proteomes" id="UP000230767">
    <property type="component" value="Unassembled WGS sequence"/>
</dbReference>
<keyword evidence="5 6" id="KW-0472">Membrane</keyword>
<comment type="subcellular location">
    <subcellularLocation>
        <location evidence="1">Cell membrane</location>
        <topology evidence="1">Multi-pass membrane protein</topology>
    </subcellularLocation>
</comment>
<protein>
    <recommendedName>
        <fullName evidence="9">Flippase-like domain-containing protein</fullName>
    </recommendedName>
</protein>
<feature type="transmembrane region" description="Helical" evidence="6">
    <location>
        <begin position="125"/>
        <end position="143"/>
    </location>
</feature>
<feature type="transmembrane region" description="Helical" evidence="6">
    <location>
        <begin position="80"/>
        <end position="104"/>
    </location>
</feature>
<feature type="transmembrane region" description="Helical" evidence="6">
    <location>
        <begin position="221"/>
        <end position="242"/>
    </location>
</feature>
<evidence type="ECO:0000256" key="3">
    <source>
        <dbReference type="ARBA" id="ARBA00022692"/>
    </source>
</evidence>
<keyword evidence="4 6" id="KW-1133">Transmembrane helix</keyword>
<gene>
    <name evidence="7" type="ORF">COY73_02585</name>
</gene>
<feature type="transmembrane region" description="Helical" evidence="6">
    <location>
        <begin position="248"/>
        <end position="266"/>
    </location>
</feature>
<sequence>MKKILLFFASLFIGIGLLVWVFRFIDWEEIKLALLIFSGWQGIIILLLTGLILFIGMWKWKVILKSQGYNLSNQKLIGPYFAYFSISYLFPVVFFGGEIFRVYILKEKFSIPWKKGITSVIIDRILEATLFLITIFAGLAFFLLKTGFPPKNLGIILAVVLIFFSAGIGFFYFESFKRKSIIRFFINFFNHKRFLNQEPLDVEKEIFNFFRLKKRATWNGFGLTLLKVVITWLRCWVLLLFLGKSVGVLPALSILGFYYFALMIPIPAALGSHEIVQVFTFGTLGLGAGVAPAFTMIQRGAELILALIGIITFFKLGVGLLRTVLFSKIENLMGNRNNHI</sequence>
<evidence type="ECO:0008006" key="9">
    <source>
        <dbReference type="Google" id="ProtNLM"/>
    </source>
</evidence>
<dbReference type="PANTHER" id="PTHR40277">
    <property type="entry name" value="BLL5419 PROTEIN"/>
    <property type="match status" value="1"/>
</dbReference>
<evidence type="ECO:0000256" key="6">
    <source>
        <dbReference type="SAM" id="Phobius"/>
    </source>
</evidence>
<reference evidence="8" key="1">
    <citation type="submission" date="2017-09" db="EMBL/GenBank/DDBJ databases">
        <title>Depth-based differentiation of microbial function through sediment-hosted aquifers and enrichment of novel symbionts in the deep terrestrial subsurface.</title>
        <authorList>
            <person name="Probst A.J."/>
            <person name="Ladd B."/>
            <person name="Jarett J.K."/>
            <person name="Geller-Mcgrath D.E."/>
            <person name="Sieber C.M.K."/>
            <person name="Emerson J.B."/>
            <person name="Anantharaman K."/>
            <person name="Thomas B.C."/>
            <person name="Malmstrom R."/>
            <person name="Stieglmeier M."/>
            <person name="Klingl A."/>
            <person name="Woyke T."/>
            <person name="Ryan C.M."/>
            <person name="Banfield J.F."/>
        </authorList>
    </citation>
    <scope>NUCLEOTIDE SEQUENCE [LARGE SCALE GENOMIC DNA]</scope>
</reference>
<proteinExistence type="predicted"/>
<accession>A0A2M7R6J2</accession>
<dbReference type="AlphaFoldDB" id="A0A2M7R6J2"/>
<feature type="transmembrane region" description="Helical" evidence="6">
    <location>
        <begin position="303"/>
        <end position="326"/>
    </location>
</feature>
<evidence type="ECO:0000256" key="2">
    <source>
        <dbReference type="ARBA" id="ARBA00022475"/>
    </source>
</evidence>
<comment type="caution">
    <text evidence="7">The sequence shown here is derived from an EMBL/GenBank/DDBJ whole genome shotgun (WGS) entry which is preliminary data.</text>
</comment>
<dbReference type="GO" id="GO:0005886">
    <property type="term" value="C:plasma membrane"/>
    <property type="evidence" value="ECO:0007669"/>
    <property type="project" value="UniProtKB-SubCell"/>
</dbReference>
<dbReference type="NCBIfam" id="TIGR00374">
    <property type="entry name" value="flippase-like domain"/>
    <property type="match status" value="1"/>
</dbReference>